<dbReference type="RefSeq" id="WP_226612612.1">
    <property type="nucleotide sequence ID" value="NZ_JAJAQI010000047.1"/>
</dbReference>
<dbReference type="Pfam" id="PF04972">
    <property type="entry name" value="BON"/>
    <property type="match status" value="1"/>
</dbReference>
<dbReference type="PANTHER" id="PTHR43080">
    <property type="entry name" value="CBS DOMAIN-CONTAINING PROTEIN CBSX3, MITOCHONDRIAL"/>
    <property type="match status" value="1"/>
</dbReference>
<dbReference type="EMBL" id="JAJAQI010000047">
    <property type="protein sequence ID" value="MCB4824607.1"/>
    <property type="molecule type" value="Genomic_DNA"/>
</dbReference>
<comment type="caution">
    <text evidence="4">The sequence shown here is derived from an EMBL/GenBank/DDBJ whole genome shotgun (WGS) entry which is preliminary data.</text>
</comment>
<dbReference type="PIRSF" id="PIRSF036990">
    <property type="entry name" value="UCP036990_CBS_BON"/>
    <property type="match status" value="1"/>
</dbReference>
<organism evidence="4 5">
    <name type="scientific">Roseicella aerolata</name>
    <dbReference type="NCBI Taxonomy" id="2883479"/>
    <lineage>
        <taxon>Bacteria</taxon>
        <taxon>Pseudomonadati</taxon>
        <taxon>Pseudomonadota</taxon>
        <taxon>Alphaproteobacteria</taxon>
        <taxon>Acetobacterales</taxon>
        <taxon>Roseomonadaceae</taxon>
        <taxon>Roseicella</taxon>
    </lineage>
</organism>
<dbReference type="Gene3D" id="3.10.580.10">
    <property type="entry name" value="CBS-domain"/>
    <property type="match status" value="1"/>
</dbReference>
<dbReference type="InterPro" id="IPR051257">
    <property type="entry name" value="Diverse_CBS-Domain"/>
</dbReference>
<keyword evidence="5" id="KW-1185">Reference proteome</keyword>
<evidence type="ECO:0000259" key="3">
    <source>
        <dbReference type="PROSITE" id="PS51371"/>
    </source>
</evidence>
<dbReference type="CDD" id="cd04586">
    <property type="entry name" value="CBS_pair_BON_assoc"/>
    <property type="match status" value="1"/>
</dbReference>
<dbReference type="InterPro" id="IPR046342">
    <property type="entry name" value="CBS_dom_sf"/>
</dbReference>
<evidence type="ECO:0000256" key="1">
    <source>
        <dbReference type="ARBA" id="ARBA00023122"/>
    </source>
</evidence>
<dbReference type="PROSITE" id="PS51371">
    <property type="entry name" value="CBS"/>
    <property type="match status" value="2"/>
</dbReference>
<dbReference type="SMART" id="SM00116">
    <property type="entry name" value="CBS"/>
    <property type="match status" value="2"/>
</dbReference>
<feature type="domain" description="CBS" evidence="3">
    <location>
        <begin position="88"/>
        <end position="145"/>
    </location>
</feature>
<dbReference type="SUPFAM" id="SSF54631">
    <property type="entry name" value="CBS-domain pair"/>
    <property type="match status" value="1"/>
</dbReference>
<gene>
    <name evidence="4" type="ORF">LHA35_23035</name>
</gene>
<protein>
    <submittedName>
        <fullName evidence="4">CBS domain-containing protein</fullName>
    </submittedName>
</protein>
<dbReference type="InterPro" id="IPR017080">
    <property type="entry name" value="UCP036990_CBS_BON"/>
</dbReference>
<dbReference type="Pfam" id="PF00571">
    <property type="entry name" value="CBS"/>
    <property type="match status" value="2"/>
</dbReference>
<evidence type="ECO:0000313" key="4">
    <source>
        <dbReference type="EMBL" id="MCB4824607.1"/>
    </source>
</evidence>
<dbReference type="InterPro" id="IPR007055">
    <property type="entry name" value="BON_dom"/>
</dbReference>
<feature type="domain" description="CBS" evidence="3">
    <location>
        <begin position="1"/>
        <end position="57"/>
    </location>
</feature>
<proteinExistence type="predicted"/>
<keyword evidence="1 2" id="KW-0129">CBS domain</keyword>
<evidence type="ECO:0000256" key="2">
    <source>
        <dbReference type="PROSITE-ProRule" id="PRU00703"/>
    </source>
</evidence>
<accession>A0A9X1IHD5</accession>
<reference evidence="4" key="1">
    <citation type="submission" date="2021-10" db="EMBL/GenBank/DDBJ databases">
        <title>Roseicella aerolatum sp. nov., isolated from aerosols of e-waste dismantling site.</title>
        <authorList>
            <person name="Qin T."/>
        </authorList>
    </citation>
    <scope>NUCLEOTIDE SEQUENCE</scope>
    <source>
        <strain evidence="4">GB24</strain>
    </source>
</reference>
<evidence type="ECO:0000313" key="5">
    <source>
        <dbReference type="Proteomes" id="UP001139311"/>
    </source>
</evidence>
<dbReference type="InterPro" id="IPR000644">
    <property type="entry name" value="CBS_dom"/>
</dbReference>
<dbReference type="PANTHER" id="PTHR43080:SF26">
    <property type="entry name" value="REGULATORY PROTEIN"/>
    <property type="match status" value="1"/>
</dbReference>
<dbReference type="Proteomes" id="UP001139311">
    <property type="component" value="Unassembled WGS sequence"/>
</dbReference>
<dbReference type="AlphaFoldDB" id="A0A9X1IHD5"/>
<sequence length="225" mass="24189">MTTSLLTLTPDLSVGTAARMLAERGVSGAPVVDAQGCLLGMLTEGDLIRRLAAVTDKPRSWFLSLFGSAPAQADHYARSHGRKVRDVMTAEVETVTEDTPVAEVAALLERRAIRRVPVVHDGKLRGIVSRADLLKVSLAEPMGTSGGAASDREIAQALSQAMRDQPWIDAYFIFPEVRDGVVTIHGYCRSEDVQRGLRVLAEGIPGVREVRVVTEPTPLPLIGGL</sequence>
<name>A0A9X1IHD5_9PROT</name>